<dbReference type="Pfam" id="PF01180">
    <property type="entry name" value="DHO_dh"/>
    <property type="match status" value="1"/>
</dbReference>
<dbReference type="InterPro" id="IPR013785">
    <property type="entry name" value="Aldolase_TIM"/>
</dbReference>
<dbReference type="Gene3D" id="3.20.20.70">
    <property type="entry name" value="Aldolase class I"/>
    <property type="match status" value="1"/>
</dbReference>
<name>A0A9X6RN55_HYPEX</name>
<keyword evidence="5" id="KW-0560">Oxidoreductase</keyword>
<dbReference type="GO" id="GO:0004152">
    <property type="term" value="F:dihydroorotate dehydrogenase activity"/>
    <property type="evidence" value="ECO:0007669"/>
    <property type="project" value="TreeGrafter"/>
</dbReference>
<dbReference type="GO" id="GO:0005743">
    <property type="term" value="C:mitochondrial inner membrane"/>
    <property type="evidence" value="ECO:0007669"/>
    <property type="project" value="TreeGrafter"/>
</dbReference>
<evidence type="ECO:0000313" key="7">
    <source>
        <dbReference type="EMBL" id="OWA54048.1"/>
    </source>
</evidence>
<protein>
    <submittedName>
        <fullName evidence="7">Dihydroorotate dehydrogenase (Quinone), mitochondrial</fullName>
    </submittedName>
</protein>
<evidence type="ECO:0000256" key="1">
    <source>
        <dbReference type="ARBA" id="ARBA00001917"/>
    </source>
</evidence>
<comment type="cofactor">
    <cofactor evidence="1">
        <name>FMN</name>
        <dbReference type="ChEBI" id="CHEBI:58210"/>
    </cofactor>
</comment>
<comment type="caution">
    <text evidence="7">The sequence shown here is derived from an EMBL/GenBank/DDBJ whole genome shotgun (WGS) entry which is preliminary data.</text>
</comment>
<feature type="domain" description="Dihydroorotate dehydrogenase catalytic" evidence="6">
    <location>
        <begin position="41"/>
        <end position="187"/>
    </location>
</feature>
<comment type="pathway">
    <text evidence="2">Pyrimidine metabolism; UMP biosynthesis via de novo pathway.</text>
</comment>
<organism evidence="7 8">
    <name type="scientific">Hypsibius exemplaris</name>
    <name type="common">Freshwater tardigrade</name>
    <dbReference type="NCBI Taxonomy" id="2072580"/>
    <lineage>
        <taxon>Eukaryota</taxon>
        <taxon>Metazoa</taxon>
        <taxon>Ecdysozoa</taxon>
        <taxon>Tardigrada</taxon>
        <taxon>Eutardigrada</taxon>
        <taxon>Parachela</taxon>
        <taxon>Hypsibioidea</taxon>
        <taxon>Hypsibiidae</taxon>
        <taxon>Hypsibius</taxon>
    </lineage>
</organism>
<dbReference type="OrthoDB" id="14784at2759"/>
<dbReference type="InterPro" id="IPR050074">
    <property type="entry name" value="DHO_dehydrogenase"/>
</dbReference>
<dbReference type="InterPro" id="IPR005720">
    <property type="entry name" value="Dihydroorotate_DH_cat"/>
</dbReference>
<evidence type="ECO:0000259" key="6">
    <source>
        <dbReference type="Pfam" id="PF01180"/>
    </source>
</evidence>
<keyword evidence="8" id="KW-1185">Reference proteome</keyword>
<gene>
    <name evidence="7" type="ORF">BV898_18470</name>
</gene>
<evidence type="ECO:0000256" key="4">
    <source>
        <dbReference type="ARBA" id="ARBA00022643"/>
    </source>
</evidence>
<dbReference type="PANTHER" id="PTHR48109:SF4">
    <property type="entry name" value="DIHYDROOROTATE DEHYDROGENASE (QUINONE), MITOCHONDRIAL"/>
    <property type="match status" value="1"/>
</dbReference>
<dbReference type="PANTHER" id="PTHR48109">
    <property type="entry name" value="DIHYDROOROTATE DEHYDROGENASE (QUINONE), MITOCHONDRIAL-RELATED"/>
    <property type="match status" value="1"/>
</dbReference>
<keyword evidence="3" id="KW-0285">Flavoprotein</keyword>
<dbReference type="EMBL" id="MTYJ01000367">
    <property type="protein sequence ID" value="OWA54048.1"/>
    <property type="molecule type" value="Genomic_DNA"/>
</dbReference>
<keyword evidence="4" id="KW-0288">FMN</keyword>
<dbReference type="GO" id="GO:0006207">
    <property type="term" value="P:'de novo' pyrimidine nucleobase biosynthetic process"/>
    <property type="evidence" value="ECO:0007669"/>
    <property type="project" value="TreeGrafter"/>
</dbReference>
<accession>A0A9X6RN55</accession>
<evidence type="ECO:0000256" key="5">
    <source>
        <dbReference type="ARBA" id="ARBA00023002"/>
    </source>
</evidence>
<dbReference type="AlphaFoldDB" id="A0A9X6RN55"/>
<dbReference type="GO" id="GO:0009220">
    <property type="term" value="P:pyrimidine ribonucleotide biosynthetic process"/>
    <property type="evidence" value="ECO:0007669"/>
    <property type="project" value="TreeGrafter"/>
</dbReference>
<proteinExistence type="predicted"/>
<dbReference type="SUPFAM" id="SSF51395">
    <property type="entry name" value="FMN-linked oxidoreductases"/>
    <property type="match status" value="1"/>
</dbReference>
<reference evidence="8" key="1">
    <citation type="submission" date="2017-01" db="EMBL/GenBank/DDBJ databases">
        <title>Comparative genomics of anhydrobiosis in the tardigrade Hypsibius dujardini.</title>
        <authorList>
            <person name="Yoshida Y."/>
            <person name="Koutsovoulos G."/>
            <person name="Laetsch D."/>
            <person name="Stevens L."/>
            <person name="Kumar S."/>
            <person name="Horikawa D."/>
            <person name="Ishino K."/>
            <person name="Komine S."/>
            <person name="Tomita M."/>
            <person name="Blaxter M."/>
            <person name="Arakawa K."/>
        </authorList>
    </citation>
    <scope>NUCLEOTIDE SEQUENCE [LARGE SCALE GENOMIC DNA]</scope>
    <source>
        <strain evidence="8">Z151</strain>
    </source>
</reference>
<sequence>MLTKARGVEFREAPGTRTVLVRPVDSSFKAFLMALLTQQQKHWDYVTGVRVFNSVADFLVVNVSSPNTPGLRVHQQRDKLDTLLRAVLKERDSQVKRIPVLLKIAPDLTLQDQQSIADVALELKLDGLVISNTTTSRPESLISPHQTEIGGLSGAPLRELALETLQAMYRLTRGKIPIIGLGGISVGHAQQVPISNLTALFPA</sequence>
<evidence type="ECO:0000256" key="2">
    <source>
        <dbReference type="ARBA" id="ARBA00004725"/>
    </source>
</evidence>
<dbReference type="Proteomes" id="UP000192578">
    <property type="component" value="Unassembled WGS sequence"/>
</dbReference>
<evidence type="ECO:0000256" key="3">
    <source>
        <dbReference type="ARBA" id="ARBA00022630"/>
    </source>
</evidence>
<evidence type="ECO:0000313" key="8">
    <source>
        <dbReference type="Proteomes" id="UP000192578"/>
    </source>
</evidence>